<dbReference type="Proteomes" id="UP000011680">
    <property type="component" value="Unassembled WGS sequence"/>
</dbReference>
<accession>M0NG50</accession>
<gene>
    <name evidence="2" type="ORF">C451_00490</name>
</gene>
<dbReference type="EMBL" id="AOMF01000015">
    <property type="protein sequence ID" value="EMA56836.1"/>
    <property type="molecule type" value="Genomic_DNA"/>
</dbReference>
<proteinExistence type="predicted"/>
<reference evidence="2 3" key="1">
    <citation type="journal article" date="2014" name="PLoS Genet.">
        <title>Phylogenetically driven sequencing of extremely halophilic archaea reveals strategies for static and dynamic osmo-response.</title>
        <authorList>
            <person name="Becker E.A."/>
            <person name="Seitzer P.M."/>
            <person name="Tritt A."/>
            <person name="Larsen D."/>
            <person name="Krusor M."/>
            <person name="Yao A.I."/>
            <person name="Wu D."/>
            <person name="Madern D."/>
            <person name="Eisen J.A."/>
            <person name="Darling A.E."/>
            <person name="Facciotti M.T."/>
        </authorList>
    </citation>
    <scope>NUCLEOTIDE SEQUENCE [LARGE SCALE GENOMIC DNA]</scope>
    <source>
        <strain evidence="2 3">JCM 13552</strain>
    </source>
</reference>
<evidence type="ECO:0000256" key="1">
    <source>
        <dbReference type="SAM" id="MobiDB-lite"/>
    </source>
</evidence>
<evidence type="ECO:0000313" key="3">
    <source>
        <dbReference type="Proteomes" id="UP000011680"/>
    </source>
</evidence>
<sequence>MSDDEQEQDADDRIICSNSKKRTTDGEFSKSRSRNRDTEALRKEREVPEDAEHETIVPEHVPMQMRTDTESDSEDE</sequence>
<keyword evidence="3" id="KW-1185">Reference proteome</keyword>
<feature type="compositionally biased region" description="Acidic residues" evidence="1">
    <location>
        <begin position="1"/>
        <end position="10"/>
    </location>
</feature>
<dbReference type="OrthoDB" id="376707at2157"/>
<dbReference type="STRING" id="1227457.C451_00490"/>
<feature type="region of interest" description="Disordered" evidence="1">
    <location>
        <begin position="1"/>
        <end position="76"/>
    </location>
</feature>
<protein>
    <submittedName>
        <fullName evidence="2">Uncharacterized protein</fullName>
    </submittedName>
</protein>
<organism evidence="2 3">
    <name type="scientific">Halococcus thailandensis JCM 13552</name>
    <dbReference type="NCBI Taxonomy" id="1227457"/>
    <lineage>
        <taxon>Archaea</taxon>
        <taxon>Methanobacteriati</taxon>
        <taxon>Methanobacteriota</taxon>
        <taxon>Stenosarchaea group</taxon>
        <taxon>Halobacteria</taxon>
        <taxon>Halobacteriales</taxon>
        <taxon>Halococcaceae</taxon>
        <taxon>Halococcus</taxon>
    </lineage>
</organism>
<evidence type="ECO:0000313" key="2">
    <source>
        <dbReference type="EMBL" id="EMA56836.1"/>
    </source>
</evidence>
<feature type="compositionally biased region" description="Basic and acidic residues" evidence="1">
    <location>
        <begin position="22"/>
        <end position="57"/>
    </location>
</feature>
<name>M0NG50_9EURY</name>
<dbReference type="RefSeq" id="WP_007736468.1">
    <property type="nucleotide sequence ID" value="NZ_AOMF01000015.1"/>
</dbReference>
<dbReference type="AlphaFoldDB" id="M0NG50"/>
<comment type="caution">
    <text evidence="2">The sequence shown here is derived from an EMBL/GenBank/DDBJ whole genome shotgun (WGS) entry which is preliminary data.</text>
</comment>
<dbReference type="eggNOG" id="arCOG13008">
    <property type="taxonomic scope" value="Archaea"/>
</dbReference>
<dbReference type="PATRIC" id="fig|1227457.3.peg.83"/>